<dbReference type="EMBL" id="JBEAAL010000009">
    <property type="protein sequence ID" value="MEQ1406149.1"/>
    <property type="molecule type" value="Genomic_DNA"/>
</dbReference>
<keyword evidence="2 5" id="KW-0645">Protease</keyword>
<accession>A0ABV0M2S6</accession>
<dbReference type="InterPro" id="IPR006433">
    <property type="entry name" value="Prohead_protease"/>
</dbReference>
<dbReference type="RefSeq" id="WP_348863183.1">
    <property type="nucleotide sequence ID" value="NZ_JBEAAL010000009.1"/>
</dbReference>
<dbReference type="SUPFAM" id="SSF50789">
    <property type="entry name" value="Herpes virus serine proteinase, assemblin"/>
    <property type="match status" value="1"/>
</dbReference>
<dbReference type="GO" id="GO:0006508">
    <property type="term" value="P:proteolysis"/>
    <property type="evidence" value="ECO:0007669"/>
    <property type="project" value="UniProtKB-KW"/>
</dbReference>
<feature type="domain" description="Prohead serine protease" evidence="4">
    <location>
        <begin position="11"/>
        <end position="157"/>
    </location>
</feature>
<keyword evidence="6" id="KW-1185">Reference proteome</keyword>
<evidence type="ECO:0000256" key="1">
    <source>
        <dbReference type="ARBA" id="ARBA00022612"/>
    </source>
</evidence>
<evidence type="ECO:0000256" key="3">
    <source>
        <dbReference type="ARBA" id="ARBA00022801"/>
    </source>
</evidence>
<evidence type="ECO:0000313" key="6">
    <source>
        <dbReference type="Proteomes" id="UP001496627"/>
    </source>
</evidence>
<evidence type="ECO:0000256" key="2">
    <source>
        <dbReference type="ARBA" id="ARBA00022670"/>
    </source>
</evidence>
<evidence type="ECO:0000313" key="5">
    <source>
        <dbReference type="EMBL" id="MEQ1406149.1"/>
    </source>
</evidence>
<comment type="caution">
    <text evidence="5">The sequence shown here is derived from an EMBL/GenBank/DDBJ whole genome shotgun (WGS) entry which is preliminary data.</text>
</comment>
<gene>
    <name evidence="5" type="ORF">ABK249_14505</name>
</gene>
<dbReference type="GO" id="GO:0008233">
    <property type="term" value="F:peptidase activity"/>
    <property type="evidence" value="ECO:0007669"/>
    <property type="project" value="UniProtKB-KW"/>
</dbReference>
<proteinExistence type="predicted"/>
<keyword evidence="3" id="KW-0378">Hydrolase</keyword>
<dbReference type="Pfam" id="PF04586">
    <property type="entry name" value="Peptidase_S78"/>
    <property type="match status" value="1"/>
</dbReference>
<reference evidence="5 6" key="1">
    <citation type="submission" date="2024-05" db="EMBL/GenBank/DDBJ databases">
        <title>Neorhizobium sp. Rsf11, a plant growth promoting and heavy metal resistant PAH-degrader.</title>
        <authorList>
            <person name="Golubev S.N."/>
            <person name="Muratova A.Y."/>
            <person name="Markelova M.I."/>
        </authorList>
    </citation>
    <scope>NUCLEOTIDE SEQUENCE [LARGE SCALE GENOMIC DNA]</scope>
    <source>
        <strain evidence="5 6">Rsf11</strain>
    </source>
</reference>
<dbReference type="Proteomes" id="UP001496627">
    <property type="component" value="Unassembled WGS sequence"/>
</dbReference>
<sequence length="178" mass="19422">MANSPGSFVELDTKAIAEDGTFTGYASVFGVKDRGRDVVMPGAFKKSMASYPASKVKMLLQHDTREPVGVWLSFEEDGKGLKATGRLILDTVKGRETYALMKAGAYDSLSIGYRTVRDELDRKAGTRLLHEVELREVSIVTFAMNEAATISAVKHQATSFSELVAALNDTTRKLKGIK</sequence>
<name>A0ABV0M2S6_9HYPH</name>
<keyword evidence="1" id="KW-1188">Viral release from host cell</keyword>
<dbReference type="NCBIfam" id="TIGR01543">
    <property type="entry name" value="proheadase_HK97"/>
    <property type="match status" value="1"/>
</dbReference>
<evidence type="ECO:0000259" key="4">
    <source>
        <dbReference type="Pfam" id="PF04586"/>
    </source>
</evidence>
<organism evidence="5 6">
    <name type="scientific">Neorhizobium phenanthreniclasticum</name>
    <dbReference type="NCBI Taxonomy" id="3157917"/>
    <lineage>
        <taxon>Bacteria</taxon>
        <taxon>Pseudomonadati</taxon>
        <taxon>Pseudomonadota</taxon>
        <taxon>Alphaproteobacteria</taxon>
        <taxon>Hyphomicrobiales</taxon>
        <taxon>Rhizobiaceae</taxon>
        <taxon>Rhizobium/Agrobacterium group</taxon>
        <taxon>Neorhizobium</taxon>
    </lineage>
</organism>
<protein>
    <submittedName>
        <fullName evidence="5">HK97 family phage prohead protease</fullName>
    </submittedName>
</protein>
<dbReference type="InterPro" id="IPR054613">
    <property type="entry name" value="Peptidase_S78_dom"/>
</dbReference>